<dbReference type="PROSITE" id="PS50075">
    <property type="entry name" value="CARRIER"/>
    <property type="match status" value="1"/>
</dbReference>
<keyword evidence="7" id="KW-1185">Reference proteome</keyword>
<feature type="non-terminal residue" evidence="6">
    <location>
        <position position="1"/>
    </location>
</feature>
<dbReference type="RefSeq" id="WP_006286301.1">
    <property type="nucleotide sequence ID" value="NZ_BALG01000140.1"/>
</dbReference>
<feature type="region of interest" description="Disordered" evidence="4">
    <location>
        <begin position="1"/>
        <end position="21"/>
    </location>
</feature>
<evidence type="ECO:0000313" key="6">
    <source>
        <dbReference type="EMBL" id="GAC42806.1"/>
    </source>
</evidence>
<dbReference type="Pfam" id="PF07993">
    <property type="entry name" value="NAD_binding_4"/>
    <property type="match status" value="1"/>
</dbReference>
<evidence type="ECO:0000259" key="5">
    <source>
        <dbReference type="PROSITE" id="PS50075"/>
    </source>
</evidence>
<comment type="caution">
    <text evidence="6">The sequence shown here is derived from an EMBL/GenBank/DDBJ whole genome shotgun (WGS) entry which is preliminary data.</text>
</comment>
<evidence type="ECO:0000313" key="7">
    <source>
        <dbReference type="Proteomes" id="UP000029453"/>
    </source>
</evidence>
<dbReference type="InterPro" id="IPR036736">
    <property type="entry name" value="ACP-like_sf"/>
</dbReference>
<dbReference type="PANTHER" id="PTHR44845:SF6">
    <property type="entry name" value="BETA-ALANINE-ACTIVATING ENZYME"/>
    <property type="match status" value="1"/>
</dbReference>
<dbReference type="OrthoDB" id="9765680at2"/>
<keyword evidence="2" id="KW-0596">Phosphopantetheine</keyword>
<dbReference type="SUPFAM" id="SSF47336">
    <property type="entry name" value="ACP-like"/>
    <property type="match status" value="1"/>
</dbReference>
<evidence type="ECO:0000256" key="1">
    <source>
        <dbReference type="ARBA" id="ARBA00001957"/>
    </source>
</evidence>
<feature type="compositionally biased region" description="Basic and acidic residues" evidence="4">
    <location>
        <begin position="1"/>
        <end position="15"/>
    </location>
</feature>
<dbReference type="EMBL" id="BALG01000140">
    <property type="protein sequence ID" value="GAC42806.1"/>
    <property type="molecule type" value="Genomic_DNA"/>
</dbReference>
<reference evidence="6 7" key="1">
    <citation type="submission" date="2012-10" db="EMBL/GenBank/DDBJ databases">
        <title>Draft Genome Sequence of Paenibacillus popilliae ATCC 14706T.</title>
        <authorList>
            <person name="Iiyama K."/>
            <person name="Mori K."/>
            <person name="Mon H."/>
            <person name="Chieda Y."/>
            <person name="Lee J.M."/>
            <person name="Kusakabe T."/>
            <person name="Tashiro K."/>
            <person name="Asano S."/>
            <person name="Yasunaga-Aoki C."/>
            <person name="Shimizu S."/>
        </authorList>
    </citation>
    <scope>NUCLEOTIDE SEQUENCE [LARGE SCALE GENOMIC DNA]</scope>
    <source>
        <strain evidence="6 7">ATCC 14706</strain>
    </source>
</reference>
<dbReference type="NCBIfam" id="TIGR01746">
    <property type="entry name" value="Thioester-redct"/>
    <property type="match status" value="1"/>
</dbReference>
<evidence type="ECO:0000256" key="2">
    <source>
        <dbReference type="ARBA" id="ARBA00022450"/>
    </source>
</evidence>
<dbReference type="SMART" id="SM00823">
    <property type="entry name" value="PKS_PP"/>
    <property type="match status" value="1"/>
</dbReference>
<dbReference type="InterPro" id="IPR009081">
    <property type="entry name" value="PP-bd_ACP"/>
</dbReference>
<sequence>GKIDRSKLPEPEKLEGVSGSMAAPENDIEQKLVNAWQEVLGLTAVGVEDNFFDIGGHSLKAITLVARLKQEFIVDVADIFAYPTIRQLARHIEYRPNHLREKLTRIRERYAAALDGEAPAMAEARYRYRSGIEDRMQPEAQRRTEYRHVLLTGATGYLGAYLLNEIILRTGSEVSVIVRGRTPDEARGRLADKLAYYFGPEWFPMHAARIHLVNGELSAERLGLEVENYERLAGEVDCIVHAAANVKHYGQYDEFVRSNVTATERLIELALERTPKAFHHVSTMSVGMGTIEGRAEVLFTEDDGDLGQQHLNVYVKTKFEAELRIQEARARGLQASIYRVGNIVCHSDTGHFQENIADNAFYNTIKAYLGLGVVLASEPDTDLSFVNQVSAAIVTLFDKPALYNGTYHVYNPHLIRLSELLAVHTGIAVKPLAPGPFFDELYARFEREENREAVESVLLHNGWMDEASGETVFVHTGERTAALLARLGFAWTKPAEAEFRRLLQHAETLNKSTD</sequence>
<dbReference type="FunFam" id="1.10.1200.10:FF:000005">
    <property type="entry name" value="Nonribosomal peptide synthetase 1"/>
    <property type="match status" value="1"/>
</dbReference>
<feature type="domain" description="Carrier" evidence="5">
    <location>
        <begin position="23"/>
        <end position="99"/>
    </location>
</feature>
<dbReference type="InterPro" id="IPR006162">
    <property type="entry name" value="Ppantetheine_attach_site"/>
</dbReference>
<dbReference type="PANTHER" id="PTHR44845">
    <property type="entry name" value="CARRIER DOMAIN-CONTAINING PROTEIN"/>
    <property type="match status" value="1"/>
</dbReference>
<dbReference type="InterPro" id="IPR036291">
    <property type="entry name" value="NAD(P)-bd_dom_sf"/>
</dbReference>
<comment type="cofactor">
    <cofactor evidence="1">
        <name>pantetheine 4'-phosphate</name>
        <dbReference type="ChEBI" id="CHEBI:47942"/>
    </cofactor>
</comment>
<name>M9LQ46_PAEPP</name>
<dbReference type="GO" id="GO:0031177">
    <property type="term" value="F:phosphopantetheine binding"/>
    <property type="evidence" value="ECO:0007669"/>
    <property type="project" value="InterPro"/>
</dbReference>
<dbReference type="InterPro" id="IPR013120">
    <property type="entry name" value="FAR_NAD-bd"/>
</dbReference>
<dbReference type="AlphaFoldDB" id="M9LQ46"/>
<dbReference type="CDD" id="cd05235">
    <property type="entry name" value="SDR_e1"/>
    <property type="match status" value="1"/>
</dbReference>
<dbReference type="Gene3D" id="3.40.50.720">
    <property type="entry name" value="NAD(P)-binding Rossmann-like Domain"/>
    <property type="match status" value="1"/>
</dbReference>
<dbReference type="PROSITE" id="PS00012">
    <property type="entry name" value="PHOSPHOPANTETHEINE"/>
    <property type="match status" value="1"/>
</dbReference>
<evidence type="ECO:0000256" key="3">
    <source>
        <dbReference type="ARBA" id="ARBA00022553"/>
    </source>
</evidence>
<evidence type="ECO:0000256" key="4">
    <source>
        <dbReference type="SAM" id="MobiDB-lite"/>
    </source>
</evidence>
<accession>M9LQ46</accession>
<gene>
    <name evidence="6" type="ORF">PPOP_2166</name>
</gene>
<organism evidence="6 7">
    <name type="scientific">Paenibacillus popilliae ATCC 14706</name>
    <dbReference type="NCBI Taxonomy" id="1212764"/>
    <lineage>
        <taxon>Bacteria</taxon>
        <taxon>Bacillati</taxon>
        <taxon>Bacillota</taxon>
        <taxon>Bacilli</taxon>
        <taxon>Bacillales</taxon>
        <taxon>Paenibacillaceae</taxon>
        <taxon>Paenibacillus</taxon>
    </lineage>
</organism>
<proteinExistence type="predicted"/>
<dbReference type="InterPro" id="IPR020806">
    <property type="entry name" value="PKS_PP-bd"/>
</dbReference>
<dbReference type="InterPro" id="IPR010080">
    <property type="entry name" value="Thioester_reductase-like_dom"/>
</dbReference>
<keyword evidence="3" id="KW-0597">Phosphoprotein</keyword>
<protein>
    <submittedName>
        <fullName evidence="6">Multifunctional non-ribosomal peptide synthetase</fullName>
    </submittedName>
</protein>
<dbReference type="Pfam" id="PF00550">
    <property type="entry name" value="PP-binding"/>
    <property type="match status" value="1"/>
</dbReference>
<dbReference type="SUPFAM" id="SSF51735">
    <property type="entry name" value="NAD(P)-binding Rossmann-fold domains"/>
    <property type="match status" value="1"/>
</dbReference>
<dbReference type="Proteomes" id="UP000029453">
    <property type="component" value="Unassembled WGS sequence"/>
</dbReference>
<dbReference type="Gene3D" id="1.10.1200.10">
    <property type="entry name" value="ACP-like"/>
    <property type="match status" value="1"/>
</dbReference>